<feature type="compositionally biased region" description="Basic and acidic residues" evidence="3">
    <location>
        <begin position="165"/>
        <end position="174"/>
    </location>
</feature>
<organism evidence="6 7">
    <name type="scientific">Actinoallomurus liliacearum</name>
    <dbReference type="NCBI Taxonomy" id="1080073"/>
    <lineage>
        <taxon>Bacteria</taxon>
        <taxon>Bacillati</taxon>
        <taxon>Actinomycetota</taxon>
        <taxon>Actinomycetes</taxon>
        <taxon>Streptosporangiales</taxon>
        <taxon>Thermomonosporaceae</taxon>
        <taxon>Actinoallomurus</taxon>
    </lineage>
</organism>
<dbReference type="SUPFAM" id="SSF51395">
    <property type="entry name" value="FMN-linked oxidoreductases"/>
    <property type="match status" value="1"/>
</dbReference>
<feature type="region of interest" description="Disordered" evidence="3">
    <location>
        <begin position="1"/>
        <end position="31"/>
    </location>
</feature>
<evidence type="ECO:0000259" key="5">
    <source>
        <dbReference type="PROSITE" id="PS51349"/>
    </source>
</evidence>
<keyword evidence="4" id="KW-0812">Transmembrane</keyword>
<dbReference type="Pfam" id="PF01070">
    <property type="entry name" value="FMN_dh"/>
    <property type="match status" value="1"/>
</dbReference>
<dbReference type="InterPro" id="IPR013785">
    <property type="entry name" value="Aldolase_TIM"/>
</dbReference>
<dbReference type="PROSITE" id="PS00557">
    <property type="entry name" value="FMN_HYDROXY_ACID_DH_1"/>
    <property type="match status" value="1"/>
</dbReference>
<dbReference type="PANTHER" id="PTHR10578">
    <property type="entry name" value="S -2-HYDROXY-ACID OXIDASE-RELATED"/>
    <property type="match status" value="1"/>
</dbReference>
<evidence type="ECO:0000313" key="6">
    <source>
        <dbReference type="EMBL" id="GAA4615642.1"/>
    </source>
</evidence>
<keyword evidence="4" id="KW-1133">Transmembrane helix</keyword>
<keyword evidence="4" id="KW-0472">Membrane</keyword>
<dbReference type="Proteomes" id="UP001500212">
    <property type="component" value="Unassembled WGS sequence"/>
</dbReference>
<dbReference type="InterPro" id="IPR014743">
    <property type="entry name" value="Cl-channel_core"/>
</dbReference>
<reference evidence="7" key="1">
    <citation type="journal article" date="2019" name="Int. J. Syst. Evol. Microbiol.">
        <title>The Global Catalogue of Microorganisms (GCM) 10K type strain sequencing project: providing services to taxonomists for standard genome sequencing and annotation.</title>
        <authorList>
            <consortium name="The Broad Institute Genomics Platform"/>
            <consortium name="The Broad Institute Genome Sequencing Center for Infectious Disease"/>
            <person name="Wu L."/>
            <person name="Ma J."/>
        </authorList>
    </citation>
    <scope>NUCLEOTIDE SEQUENCE [LARGE SCALE GENOMIC DNA]</scope>
    <source>
        <strain evidence="7">JCM 17938</strain>
    </source>
</reference>
<accession>A0ABP8TWZ0</accession>
<dbReference type="InterPro" id="IPR037396">
    <property type="entry name" value="FMN_HAD"/>
</dbReference>
<dbReference type="InterPro" id="IPR008259">
    <property type="entry name" value="FMN_hydac_DH_AS"/>
</dbReference>
<comment type="cofactor">
    <cofactor evidence="1">
        <name>FMN</name>
        <dbReference type="ChEBI" id="CHEBI:58210"/>
    </cofactor>
</comment>
<sequence>MSDARGASPSRPCPERAGQGEDFASARSTGAVRRPPSLGDFTVGRRMLIVTLWALPVGGVAALAALGLLRLVALITDLVFYGRPGTALLAPGLHPHPWWLPLSAPIAGGLIVGLMARYGSEKIRGHGMPEAIEAILTGGSASSGGGATPRAPGTRTAGRLCATADRRRHDDRRGGPATRRRPRVRRVRRSGAFLRTEPDNVISRREEERRMYADFQFEIYLNGLNDVRPPLPTDLTRLEALAREKLPREAYDYVAGSAGTGDTAVANREAFRRRRIVPRMLRGAAGGDLTTQVLGTDLPAPVLLGPVGVLNIVHPEGELAAARAARALGVPVVLSTAASHTLEEVAEVAGPRWYQLYWPGDRDLAVSLLGRARAAGYTALVVTLDTFTLAWRPYDLDNAYLPFLRRIGIQNYLADPVFTAKAGDDPVLHWAGVFGNPGLTWDDLAFLREHWDGPIALKGIQATDDARRAVDAGMDGIVVSNHGGRQVDGAVAALDTLPIIAHAVDDQIEVLFDSGVRTGADVFKALALGAKAVLLGRPYVYGLALDGEDGVRHVLRCLLAELELTLRLSGHDHVATLSSDDLHEVG</sequence>
<evidence type="ECO:0000313" key="7">
    <source>
        <dbReference type="Proteomes" id="UP001500212"/>
    </source>
</evidence>
<dbReference type="SUPFAM" id="SSF81340">
    <property type="entry name" value="Clc chloride channel"/>
    <property type="match status" value="1"/>
</dbReference>
<dbReference type="InterPro" id="IPR000262">
    <property type="entry name" value="FMN-dep_DH"/>
</dbReference>
<proteinExistence type="predicted"/>
<keyword evidence="2" id="KW-0560">Oxidoreductase</keyword>
<feature type="domain" description="FMN hydroxy acid dehydrogenase" evidence="5">
    <location>
        <begin position="227"/>
        <end position="586"/>
    </location>
</feature>
<keyword evidence="7" id="KW-1185">Reference proteome</keyword>
<comment type="caution">
    <text evidence="6">The sequence shown here is derived from an EMBL/GenBank/DDBJ whole genome shotgun (WGS) entry which is preliminary data.</text>
</comment>
<dbReference type="Gene3D" id="3.20.20.70">
    <property type="entry name" value="Aldolase class I"/>
    <property type="match status" value="1"/>
</dbReference>
<dbReference type="PROSITE" id="PS51349">
    <property type="entry name" value="FMN_HYDROXY_ACID_DH_2"/>
    <property type="match status" value="1"/>
</dbReference>
<evidence type="ECO:0000256" key="3">
    <source>
        <dbReference type="SAM" id="MobiDB-lite"/>
    </source>
</evidence>
<feature type="region of interest" description="Disordered" evidence="3">
    <location>
        <begin position="165"/>
        <end position="184"/>
    </location>
</feature>
<evidence type="ECO:0000256" key="1">
    <source>
        <dbReference type="ARBA" id="ARBA00001917"/>
    </source>
</evidence>
<gene>
    <name evidence="6" type="ORF">GCM10023195_69090</name>
</gene>
<dbReference type="EMBL" id="BAABHJ010000030">
    <property type="protein sequence ID" value="GAA4615642.1"/>
    <property type="molecule type" value="Genomic_DNA"/>
</dbReference>
<feature type="transmembrane region" description="Helical" evidence="4">
    <location>
        <begin position="52"/>
        <end position="76"/>
    </location>
</feature>
<dbReference type="PANTHER" id="PTHR10578:SF143">
    <property type="entry name" value="FMN-DEPENDENT ALPHA-HYDROXY ACID DEHYDROGENASE PB1A11.03"/>
    <property type="match status" value="1"/>
</dbReference>
<evidence type="ECO:0000256" key="4">
    <source>
        <dbReference type="SAM" id="Phobius"/>
    </source>
</evidence>
<evidence type="ECO:0000256" key="2">
    <source>
        <dbReference type="ARBA" id="ARBA00023002"/>
    </source>
</evidence>
<protein>
    <recommendedName>
        <fullName evidence="5">FMN hydroxy acid dehydrogenase domain-containing protein</fullName>
    </recommendedName>
</protein>
<name>A0ABP8TWZ0_9ACTN</name>